<evidence type="ECO:0000259" key="1">
    <source>
        <dbReference type="Pfam" id="PF07714"/>
    </source>
</evidence>
<dbReference type="Pfam" id="PF07714">
    <property type="entry name" value="PK_Tyr_Ser-Thr"/>
    <property type="match status" value="1"/>
</dbReference>
<evidence type="ECO:0000313" key="2">
    <source>
        <dbReference type="EMBL" id="KAK3086126.1"/>
    </source>
</evidence>
<reference evidence="2" key="1">
    <citation type="submission" date="2019-08" db="EMBL/GenBank/DDBJ databases">
        <title>The improved chromosome-level genome for the pearl oyster Pinctada fucata martensii using PacBio sequencing and Hi-C.</title>
        <authorList>
            <person name="Zheng Z."/>
        </authorList>
    </citation>
    <scope>NUCLEOTIDE SEQUENCE</scope>
    <source>
        <strain evidence="2">ZZ-2019</strain>
        <tissue evidence="2">Adductor muscle</tissue>
    </source>
</reference>
<comment type="caution">
    <text evidence="2">The sequence shown here is derived from an EMBL/GenBank/DDBJ whole genome shotgun (WGS) entry which is preliminary data.</text>
</comment>
<dbReference type="InterPro" id="IPR001245">
    <property type="entry name" value="Ser-Thr/Tyr_kinase_cat_dom"/>
</dbReference>
<name>A0AA88XIT5_PINIB</name>
<sequence length="96" mass="11055">MSSDVYMLAMVFYEYYSAVGLRRFGSNDQSISKTATVPFASVEYNQMLEKLLSGELPLKPSECPLWLYENIMVPCWSQERTSRPSISQIVSLMKER</sequence>
<proteinExistence type="predicted"/>
<protein>
    <recommendedName>
        <fullName evidence="1">Serine-threonine/tyrosine-protein kinase catalytic domain-containing protein</fullName>
    </recommendedName>
</protein>
<dbReference type="SUPFAM" id="SSF56112">
    <property type="entry name" value="Protein kinase-like (PK-like)"/>
    <property type="match status" value="1"/>
</dbReference>
<gene>
    <name evidence="2" type="ORF">FSP39_013911</name>
</gene>
<accession>A0AA88XIT5</accession>
<dbReference type="Proteomes" id="UP001186944">
    <property type="component" value="Unassembled WGS sequence"/>
</dbReference>
<dbReference type="EMBL" id="VSWD01000012">
    <property type="protein sequence ID" value="KAK3086126.1"/>
    <property type="molecule type" value="Genomic_DNA"/>
</dbReference>
<keyword evidence="3" id="KW-1185">Reference proteome</keyword>
<dbReference type="AlphaFoldDB" id="A0AA88XIT5"/>
<organism evidence="2 3">
    <name type="scientific">Pinctada imbricata</name>
    <name type="common">Atlantic pearl-oyster</name>
    <name type="synonym">Pinctada martensii</name>
    <dbReference type="NCBI Taxonomy" id="66713"/>
    <lineage>
        <taxon>Eukaryota</taxon>
        <taxon>Metazoa</taxon>
        <taxon>Spiralia</taxon>
        <taxon>Lophotrochozoa</taxon>
        <taxon>Mollusca</taxon>
        <taxon>Bivalvia</taxon>
        <taxon>Autobranchia</taxon>
        <taxon>Pteriomorphia</taxon>
        <taxon>Pterioida</taxon>
        <taxon>Pterioidea</taxon>
        <taxon>Pteriidae</taxon>
        <taxon>Pinctada</taxon>
    </lineage>
</organism>
<dbReference type="Gene3D" id="1.10.510.10">
    <property type="entry name" value="Transferase(Phosphotransferase) domain 1"/>
    <property type="match status" value="1"/>
</dbReference>
<dbReference type="GO" id="GO:0004672">
    <property type="term" value="F:protein kinase activity"/>
    <property type="evidence" value="ECO:0007669"/>
    <property type="project" value="InterPro"/>
</dbReference>
<dbReference type="InterPro" id="IPR011009">
    <property type="entry name" value="Kinase-like_dom_sf"/>
</dbReference>
<evidence type="ECO:0000313" key="3">
    <source>
        <dbReference type="Proteomes" id="UP001186944"/>
    </source>
</evidence>
<feature type="domain" description="Serine-threonine/tyrosine-protein kinase catalytic" evidence="1">
    <location>
        <begin position="3"/>
        <end position="91"/>
    </location>
</feature>